<gene>
    <name evidence="1" type="ORF">AKAME5_002447600</name>
    <name evidence="2" type="ORF">AKAME5_002447700</name>
</gene>
<accession>A0AAD3NER1</accession>
<evidence type="ECO:0000313" key="3">
    <source>
        <dbReference type="Proteomes" id="UP001279410"/>
    </source>
</evidence>
<organism evidence="2 3">
    <name type="scientific">Lates japonicus</name>
    <name type="common">Japanese lates</name>
    <dbReference type="NCBI Taxonomy" id="270547"/>
    <lineage>
        <taxon>Eukaryota</taxon>
        <taxon>Metazoa</taxon>
        <taxon>Chordata</taxon>
        <taxon>Craniata</taxon>
        <taxon>Vertebrata</taxon>
        <taxon>Euteleostomi</taxon>
        <taxon>Actinopterygii</taxon>
        <taxon>Neopterygii</taxon>
        <taxon>Teleostei</taxon>
        <taxon>Neoteleostei</taxon>
        <taxon>Acanthomorphata</taxon>
        <taxon>Carangaria</taxon>
        <taxon>Carangaria incertae sedis</taxon>
        <taxon>Centropomidae</taxon>
        <taxon>Lates</taxon>
    </lineage>
</organism>
<sequence>MGKILSKEEELERFVKQFNEGPNMRVDQNIVKFCSLDSSENLKQHYEGRKMETGDHAADWIKNLAEKMAALMPAPELAGLGALAIAILIDVISNSPPEKSTEDALRCVFAEEKASEVWDQIDECLKRCTMNFKNKDQLRSDIERIEYKLSEALTKLKNSMVRDGQMTSEALKAWINGAAFHIQMLIHLVRLRGIPDCDPVERLISTYKRDLDLLLKKHREMVEKKCKEEIRFVHPQSPYIHYLVDENSKWHRLPENSRYEDYFEAYYSHRYSSQRREIECYFNEVGENLQSLVRQRGSFNVQ</sequence>
<comment type="caution">
    <text evidence="2">The sequence shown here is derived from an EMBL/GenBank/DDBJ whole genome shotgun (WGS) entry which is preliminary data.</text>
</comment>
<protein>
    <submittedName>
        <fullName evidence="2">Uncharacterized protein</fullName>
    </submittedName>
</protein>
<dbReference type="EMBL" id="BRZM01001419">
    <property type="protein sequence ID" value="GLD73152.1"/>
    <property type="molecule type" value="Genomic_DNA"/>
</dbReference>
<evidence type="ECO:0000313" key="1">
    <source>
        <dbReference type="EMBL" id="GLD73151.1"/>
    </source>
</evidence>
<dbReference type="AlphaFoldDB" id="A0AAD3NER1"/>
<name>A0AAD3NER1_LATJO</name>
<proteinExistence type="predicted"/>
<dbReference type="EMBL" id="BRZM01001419">
    <property type="protein sequence ID" value="GLD73151.1"/>
    <property type="molecule type" value="Genomic_DNA"/>
</dbReference>
<keyword evidence="3" id="KW-1185">Reference proteome</keyword>
<reference evidence="2" key="1">
    <citation type="submission" date="2022-08" db="EMBL/GenBank/DDBJ databases">
        <title>Genome sequencing of akame (Lates japonicus).</title>
        <authorList>
            <person name="Hashiguchi Y."/>
            <person name="Takahashi H."/>
        </authorList>
    </citation>
    <scope>NUCLEOTIDE SEQUENCE</scope>
    <source>
        <strain evidence="2">Kochi</strain>
    </source>
</reference>
<evidence type="ECO:0000313" key="2">
    <source>
        <dbReference type="EMBL" id="GLD73152.1"/>
    </source>
</evidence>
<dbReference type="Proteomes" id="UP001279410">
    <property type="component" value="Unassembled WGS sequence"/>
</dbReference>